<dbReference type="Proteomes" id="UP000611629">
    <property type="component" value="Unassembled WGS sequence"/>
</dbReference>
<proteinExistence type="predicted"/>
<protein>
    <submittedName>
        <fullName evidence="1">Uncharacterized protein</fullName>
    </submittedName>
</protein>
<dbReference type="AlphaFoldDB" id="A0A974BGN0"/>
<gene>
    <name evidence="1" type="ORF">HZF24_01520</name>
</gene>
<name>A0A974BGN0_SEDHY</name>
<accession>A0A974BGN0</accession>
<keyword evidence="2" id="KW-1185">Reference proteome</keyword>
<evidence type="ECO:0000313" key="2">
    <source>
        <dbReference type="Proteomes" id="UP000611629"/>
    </source>
</evidence>
<dbReference type="RefSeq" id="WP_179236488.1">
    <property type="nucleotide sequence ID" value="NZ_JACBNQ010000001.1"/>
</dbReference>
<comment type="caution">
    <text evidence="1">The sequence shown here is derived from an EMBL/GenBank/DDBJ whole genome shotgun (WGS) entry which is preliminary data.</text>
</comment>
<organism evidence="1 2">
    <name type="scientific">Sedimentibacter hydroxybenzoicus DSM 7310</name>
    <dbReference type="NCBI Taxonomy" id="1123245"/>
    <lineage>
        <taxon>Bacteria</taxon>
        <taxon>Bacillati</taxon>
        <taxon>Bacillota</taxon>
        <taxon>Tissierellia</taxon>
        <taxon>Sedimentibacter</taxon>
    </lineage>
</organism>
<dbReference type="EMBL" id="JACBNQ010000001">
    <property type="protein sequence ID" value="NYB72814.1"/>
    <property type="molecule type" value="Genomic_DNA"/>
</dbReference>
<evidence type="ECO:0000313" key="1">
    <source>
        <dbReference type="EMBL" id="NYB72814.1"/>
    </source>
</evidence>
<sequence length="58" mass="7061">MKQFEMFQMRRIKAVAEQLYEKKGGFKRWELVRISGIRKDYENKLNAFIDEIVVVYNC</sequence>
<reference evidence="1" key="1">
    <citation type="submission" date="2020-07" db="EMBL/GenBank/DDBJ databases">
        <title>Genomic analysis of a strain of Sedimentibacter Hydroxybenzoicus DSM7310.</title>
        <authorList>
            <person name="Ma S."/>
        </authorList>
    </citation>
    <scope>NUCLEOTIDE SEQUENCE</scope>
    <source>
        <strain evidence="1">DSM 7310</strain>
    </source>
</reference>